<organism evidence="1 2">
    <name type="scientific">Heterostelium pallidum (strain ATCC 26659 / Pp 5 / PN500)</name>
    <name type="common">Cellular slime mold</name>
    <name type="synonym">Polysphondylium pallidum</name>
    <dbReference type="NCBI Taxonomy" id="670386"/>
    <lineage>
        <taxon>Eukaryota</taxon>
        <taxon>Amoebozoa</taxon>
        <taxon>Evosea</taxon>
        <taxon>Eumycetozoa</taxon>
        <taxon>Dictyostelia</taxon>
        <taxon>Acytosteliales</taxon>
        <taxon>Acytosteliaceae</taxon>
        <taxon>Heterostelium</taxon>
    </lineage>
</organism>
<protein>
    <submittedName>
        <fullName evidence="1">Uncharacterized protein</fullName>
    </submittedName>
</protein>
<name>D3B4J5_HETP5</name>
<reference evidence="1 2" key="1">
    <citation type="journal article" date="2011" name="Genome Res.">
        <title>Phylogeny-wide analysis of social amoeba genomes highlights ancient origins for complex intercellular communication.</title>
        <authorList>
            <person name="Heidel A.J."/>
            <person name="Lawal H.M."/>
            <person name="Felder M."/>
            <person name="Schilde C."/>
            <person name="Helps N.R."/>
            <person name="Tunggal B."/>
            <person name="Rivero F."/>
            <person name="John U."/>
            <person name="Schleicher M."/>
            <person name="Eichinger L."/>
            <person name="Platzer M."/>
            <person name="Noegel A.A."/>
            <person name="Schaap P."/>
            <person name="Gloeckner G."/>
        </authorList>
    </citation>
    <scope>NUCLEOTIDE SEQUENCE [LARGE SCALE GENOMIC DNA]</scope>
    <source>
        <strain evidence="2">ATCC 26659 / Pp 5 / PN500</strain>
    </source>
</reference>
<dbReference type="GeneID" id="31358842"/>
<evidence type="ECO:0000313" key="2">
    <source>
        <dbReference type="Proteomes" id="UP000001396"/>
    </source>
</evidence>
<gene>
    <name evidence="1" type="ORF">PPL_03320</name>
</gene>
<dbReference type="InParanoid" id="D3B4J5"/>
<proteinExistence type="predicted"/>
<sequence>MNLAIQLLDSYPERCDANLIGSANQCALRADHFKIAYQMSKMLESKFPDELKPSDII</sequence>
<dbReference type="RefSeq" id="XP_020436359.1">
    <property type="nucleotide sequence ID" value="XM_020574287.1"/>
</dbReference>
<accession>D3B4J5</accession>
<dbReference type="AlphaFoldDB" id="D3B4J5"/>
<keyword evidence="2" id="KW-1185">Reference proteome</keyword>
<evidence type="ECO:0000313" key="1">
    <source>
        <dbReference type="EMBL" id="EFA84243.1"/>
    </source>
</evidence>
<dbReference type="EMBL" id="ADBJ01000010">
    <property type="protein sequence ID" value="EFA84243.1"/>
    <property type="molecule type" value="Genomic_DNA"/>
</dbReference>
<dbReference type="Proteomes" id="UP000001396">
    <property type="component" value="Unassembled WGS sequence"/>
</dbReference>
<comment type="caution">
    <text evidence="1">The sequence shown here is derived from an EMBL/GenBank/DDBJ whole genome shotgun (WGS) entry which is preliminary data.</text>
</comment>